<dbReference type="AlphaFoldDB" id="A0A1E7JVY0"/>
<evidence type="ECO:0000313" key="9">
    <source>
        <dbReference type="EMBL" id="OEU95467.1"/>
    </source>
</evidence>
<keyword evidence="3" id="KW-0808">Transferase</keyword>
<dbReference type="PATRIC" id="fig|933944.5.peg.36"/>
<dbReference type="GO" id="GO:0016758">
    <property type="term" value="F:hexosyltransferase activity"/>
    <property type="evidence" value="ECO:0007669"/>
    <property type="project" value="InterPro"/>
</dbReference>
<dbReference type="EMBL" id="LJGT01000031">
    <property type="protein sequence ID" value="OEU95467.1"/>
    <property type="molecule type" value="Genomic_DNA"/>
</dbReference>
<evidence type="ECO:0000256" key="6">
    <source>
        <dbReference type="ARBA" id="ARBA00023136"/>
    </source>
</evidence>
<comment type="similarity">
    <text evidence="7">Belongs to the glycosyltransferase 87 family.</text>
</comment>
<evidence type="ECO:0000256" key="2">
    <source>
        <dbReference type="ARBA" id="ARBA00022475"/>
    </source>
</evidence>
<dbReference type="GO" id="GO:0005886">
    <property type="term" value="C:plasma membrane"/>
    <property type="evidence" value="ECO:0007669"/>
    <property type="project" value="UniProtKB-SubCell"/>
</dbReference>
<evidence type="ECO:0000256" key="1">
    <source>
        <dbReference type="ARBA" id="ARBA00004651"/>
    </source>
</evidence>
<feature type="transmembrane region" description="Helical" evidence="8">
    <location>
        <begin position="325"/>
        <end position="343"/>
    </location>
</feature>
<feature type="transmembrane region" description="Helical" evidence="8">
    <location>
        <begin position="20"/>
        <end position="40"/>
    </location>
</feature>
<feature type="transmembrane region" description="Helical" evidence="8">
    <location>
        <begin position="138"/>
        <end position="157"/>
    </location>
</feature>
<evidence type="ECO:0000256" key="4">
    <source>
        <dbReference type="ARBA" id="ARBA00022692"/>
    </source>
</evidence>
<feature type="transmembrane region" description="Helical" evidence="8">
    <location>
        <begin position="182"/>
        <end position="207"/>
    </location>
</feature>
<reference evidence="9 10" key="1">
    <citation type="journal article" date="2016" name="Front. Microbiol.">
        <title>Comparative Genomics Analysis of Streptomyces Species Reveals Their Adaptation to the Marine Environment and Their Diversity at the Genomic Level.</title>
        <authorList>
            <person name="Tian X."/>
            <person name="Zhang Z."/>
            <person name="Yang T."/>
            <person name="Chen M."/>
            <person name="Li J."/>
            <person name="Chen F."/>
            <person name="Yang J."/>
            <person name="Li W."/>
            <person name="Zhang B."/>
            <person name="Zhang Z."/>
            <person name="Wu J."/>
            <person name="Zhang C."/>
            <person name="Long L."/>
            <person name="Xiao J."/>
        </authorList>
    </citation>
    <scope>NUCLEOTIDE SEQUENCE [LARGE SCALE GENOMIC DNA]</scope>
    <source>
        <strain evidence="9 10">SCSIO 10390</strain>
    </source>
</reference>
<evidence type="ECO:0000313" key="10">
    <source>
        <dbReference type="Proteomes" id="UP000176087"/>
    </source>
</evidence>
<name>A0A1E7JVY0_9ACTN</name>
<evidence type="ECO:0000256" key="7">
    <source>
        <dbReference type="ARBA" id="ARBA00024033"/>
    </source>
</evidence>
<proteinExistence type="inferred from homology"/>
<dbReference type="RefSeq" id="WP_070008657.1">
    <property type="nucleotide sequence ID" value="NZ_LJGS01000031.1"/>
</dbReference>
<feature type="transmembrane region" description="Helical" evidence="8">
    <location>
        <begin position="295"/>
        <end position="318"/>
    </location>
</feature>
<evidence type="ECO:0000256" key="8">
    <source>
        <dbReference type="SAM" id="Phobius"/>
    </source>
</evidence>
<keyword evidence="10" id="KW-1185">Reference proteome</keyword>
<keyword evidence="4 8" id="KW-0812">Transmembrane</keyword>
<keyword evidence="2" id="KW-1003">Cell membrane</keyword>
<dbReference type="InterPro" id="IPR018584">
    <property type="entry name" value="GT87"/>
</dbReference>
<dbReference type="Proteomes" id="UP000176087">
    <property type="component" value="Unassembled WGS sequence"/>
</dbReference>
<dbReference type="Pfam" id="PF09594">
    <property type="entry name" value="GT87"/>
    <property type="match status" value="1"/>
</dbReference>
<keyword evidence="5 8" id="KW-1133">Transmembrane helix</keyword>
<protein>
    <recommendedName>
        <fullName evidence="11">Transferase</fullName>
    </recommendedName>
</protein>
<feature type="transmembrane region" description="Helical" evidence="8">
    <location>
        <begin position="349"/>
        <end position="365"/>
    </location>
</feature>
<dbReference type="STRING" id="933944.AN215_00155"/>
<evidence type="ECO:0000256" key="3">
    <source>
        <dbReference type="ARBA" id="ARBA00022679"/>
    </source>
</evidence>
<feature type="transmembrane region" description="Helical" evidence="8">
    <location>
        <begin position="234"/>
        <end position="253"/>
    </location>
</feature>
<feature type="transmembrane region" description="Helical" evidence="8">
    <location>
        <begin position="372"/>
        <end position="392"/>
    </location>
</feature>
<feature type="transmembrane region" description="Helical" evidence="8">
    <location>
        <begin position="412"/>
        <end position="433"/>
    </location>
</feature>
<sequence>MSALQQSASSRSRTAIGTRLLARPVLLASAVCLLSFAAFWTAQRATGVSMIDLMVYRAEGWTVRTGGDLYSMRATYADLPTTYPPFAALLFMPLTLLDVADMRTLATAGNLVLLVAVVHLSLRLIGRPSSSTRLPRPAAALLISSVAVWCEPLWTTLRYGQINLLLTALVLWDLTRRPGHRFAGVGIGVAAGIKLTPALFAVFLALYGAARAVRALRAGGGLAAAWNRELRQSAVAAGAFAGTVLLGALILPYDSRRFWFGALFQSERVGHVEITDNQSLRGVVARLLHTGDPGWPWLVLAAVVAIGGLAVAVAAAAAGRRRLPYAPAWAALVCAFTALLVSPVSWSHHWVWCVPLVLLLGTESLERGRRLLWRVSTGAAALLFCSYALWWVPHGVTGPVKPELHQTGGEMVLSALYPAGGLAFLTLAAVLSVRALRRPAPYEPDGAVNRRAVPAR</sequence>
<comment type="subcellular location">
    <subcellularLocation>
        <location evidence="1">Cell membrane</location>
        <topology evidence="1">Multi-pass membrane protein</topology>
    </subcellularLocation>
</comment>
<evidence type="ECO:0000256" key="5">
    <source>
        <dbReference type="ARBA" id="ARBA00022989"/>
    </source>
</evidence>
<accession>A0A1E7JVY0</accession>
<organism evidence="9 10">
    <name type="scientific">Streptomyces abyssalis</name>
    <dbReference type="NCBI Taxonomy" id="933944"/>
    <lineage>
        <taxon>Bacteria</taxon>
        <taxon>Bacillati</taxon>
        <taxon>Actinomycetota</taxon>
        <taxon>Actinomycetes</taxon>
        <taxon>Kitasatosporales</taxon>
        <taxon>Streptomycetaceae</taxon>
        <taxon>Streptomyces</taxon>
    </lineage>
</organism>
<gene>
    <name evidence="9" type="ORF">AN215_00155</name>
</gene>
<keyword evidence="6 8" id="KW-0472">Membrane</keyword>
<comment type="caution">
    <text evidence="9">The sequence shown here is derived from an EMBL/GenBank/DDBJ whole genome shotgun (WGS) entry which is preliminary data.</text>
</comment>
<feature type="transmembrane region" description="Helical" evidence="8">
    <location>
        <begin position="105"/>
        <end position="126"/>
    </location>
</feature>
<evidence type="ECO:0008006" key="11">
    <source>
        <dbReference type="Google" id="ProtNLM"/>
    </source>
</evidence>